<gene>
    <name evidence="3" type="ORF">CkaCkLH20_03539</name>
</gene>
<dbReference type="Proteomes" id="UP000781932">
    <property type="component" value="Unassembled WGS sequence"/>
</dbReference>
<accession>A0A9P6IEZ5</accession>
<comment type="caution">
    <text evidence="3">The sequence shown here is derived from an EMBL/GenBank/DDBJ whole genome shotgun (WGS) entry which is preliminary data.</text>
</comment>
<reference evidence="3" key="1">
    <citation type="submission" date="2020-03" db="EMBL/GenBank/DDBJ databases">
        <authorList>
            <person name="He L."/>
        </authorList>
    </citation>
    <scope>NUCLEOTIDE SEQUENCE</scope>
    <source>
        <strain evidence="3">CkLH20</strain>
    </source>
</reference>
<feature type="chain" id="PRO_5040161976" evidence="2">
    <location>
        <begin position="19"/>
        <end position="138"/>
    </location>
</feature>
<dbReference type="AlphaFoldDB" id="A0A9P6IEZ5"/>
<organism evidence="3 4">
    <name type="scientific">Colletotrichum karsti</name>
    <dbReference type="NCBI Taxonomy" id="1095194"/>
    <lineage>
        <taxon>Eukaryota</taxon>
        <taxon>Fungi</taxon>
        <taxon>Dikarya</taxon>
        <taxon>Ascomycota</taxon>
        <taxon>Pezizomycotina</taxon>
        <taxon>Sordariomycetes</taxon>
        <taxon>Hypocreomycetidae</taxon>
        <taxon>Glomerellales</taxon>
        <taxon>Glomerellaceae</taxon>
        <taxon>Colletotrichum</taxon>
        <taxon>Colletotrichum boninense species complex</taxon>
    </lineage>
</organism>
<keyword evidence="4" id="KW-1185">Reference proteome</keyword>
<keyword evidence="2" id="KW-0732">Signal</keyword>
<evidence type="ECO:0000313" key="4">
    <source>
        <dbReference type="Proteomes" id="UP000781932"/>
    </source>
</evidence>
<feature type="signal peptide" evidence="2">
    <location>
        <begin position="1"/>
        <end position="18"/>
    </location>
</feature>
<evidence type="ECO:0000256" key="2">
    <source>
        <dbReference type="SAM" id="SignalP"/>
    </source>
</evidence>
<feature type="region of interest" description="Disordered" evidence="1">
    <location>
        <begin position="49"/>
        <end position="138"/>
    </location>
</feature>
<feature type="compositionally biased region" description="Basic and acidic residues" evidence="1">
    <location>
        <begin position="56"/>
        <end position="65"/>
    </location>
</feature>
<name>A0A9P6IEZ5_9PEZI</name>
<proteinExistence type="predicted"/>
<evidence type="ECO:0000256" key="1">
    <source>
        <dbReference type="SAM" id="MobiDB-lite"/>
    </source>
</evidence>
<evidence type="ECO:0000313" key="3">
    <source>
        <dbReference type="EMBL" id="KAF9879306.1"/>
    </source>
</evidence>
<dbReference type="RefSeq" id="XP_038748767.1">
    <property type="nucleotide sequence ID" value="XM_038886258.1"/>
</dbReference>
<feature type="compositionally biased region" description="Low complexity" evidence="1">
    <location>
        <begin position="94"/>
        <end position="123"/>
    </location>
</feature>
<reference evidence="3" key="2">
    <citation type="submission" date="2020-11" db="EMBL/GenBank/DDBJ databases">
        <title>Whole genome sequencing of Colletotrichum sp.</title>
        <authorList>
            <person name="Li H."/>
        </authorList>
    </citation>
    <scope>NUCLEOTIDE SEQUENCE</scope>
    <source>
        <strain evidence="3">CkLH20</strain>
    </source>
</reference>
<protein>
    <submittedName>
        <fullName evidence="3">Uncharacterized protein</fullName>
    </submittedName>
</protein>
<dbReference type="GeneID" id="62159332"/>
<sequence length="138" mass="14359">MRFSATVIIAALAATVAGLPVSSPADISPAFASALKEGVVVEEANVVETRANTPADVKKHDDNHAKKAANNCGQGCEDSLKSFHSQASKDSKASKASKASQASKDSKASKASQASKNSQNSKNSKPRDVANLEEEMEE</sequence>
<dbReference type="EMBL" id="JAATWM020000008">
    <property type="protein sequence ID" value="KAF9879306.1"/>
    <property type="molecule type" value="Genomic_DNA"/>
</dbReference>